<dbReference type="SUPFAM" id="SSF48452">
    <property type="entry name" value="TPR-like"/>
    <property type="match status" value="1"/>
</dbReference>
<organism evidence="4 5">
    <name type="scientific">Rhodopirellula bahusiensis</name>
    <dbReference type="NCBI Taxonomy" id="2014065"/>
    <lineage>
        <taxon>Bacteria</taxon>
        <taxon>Pseudomonadati</taxon>
        <taxon>Planctomycetota</taxon>
        <taxon>Planctomycetia</taxon>
        <taxon>Pirellulales</taxon>
        <taxon>Pirellulaceae</taxon>
        <taxon>Rhodopirellula</taxon>
    </lineage>
</organism>
<feature type="compositionally biased region" description="Acidic residues" evidence="2">
    <location>
        <begin position="234"/>
        <end position="304"/>
    </location>
</feature>
<feature type="transmembrane region" description="Helical" evidence="3">
    <location>
        <begin position="32"/>
        <end position="49"/>
    </location>
</feature>
<dbReference type="AlphaFoldDB" id="A0A2G1W0S4"/>
<dbReference type="GeneID" id="90611121"/>
<dbReference type="InterPro" id="IPR011990">
    <property type="entry name" value="TPR-like_helical_dom_sf"/>
</dbReference>
<feature type="compositionally biased region" description="Low complexity" evidence="2">
    <location>
        <begin position="215"/>
        <end position="230"/>
    </location>
</feature>
<name>A0A2G1W0S4_9BACT</name>
<keyword evidence="3" id="KW-0472">Membrane</keyword>
<evidence type="ECO:0000256" key="2">
    <source>
        <dbReference type="SAM" id="MobiDB-lite"/>
    </source>
</evidence>
<feature type="coiled-coil region" evidence="1">
    <location>
        <begin position="112"/>
        <end position="169"/>
    </location>
</feature>
<keyword evidence="3" id="KW-0812">Transmembrane</keyword>
<keyword evidence="3" id="KW-1133">Transmembrane helix</keyword>
<gene>
    <name evidence="4" type="ORF">CEE69_24640</name>
</gene>
<dbReference type="OrthoDB" id="265362at2"/>
<dbReference type="Proteomes" id="UP000225740">
    <property type="component" value="Unassembled WGS sequence"/>
</dbReference>
<dbReference type="Gene3D" id="1.25.40.10">
    <property type="entry name" value="Tetratricopeptide repeat domain"/>
    <property type="match status" value="1"/>
</dbReference>
<accession>A0A2G1W0S4</accession>
<evidence type="ECO:0000256" key="3">
    <source>
        <dbReference type="SAM" id="Phobius"/>
    </source>
</evidence>
<evidence type="ECO:0000313" key="4">
    <source>
        <dbReference type="EMBL" id="PHQ32636.1"/>
    </source>
</evidence>
<feature type="compositionally biased region" description="Acidic residues" evidence="2">
    <location>
        <begin position="329"/>
        <end position="343"/>
    </location>
</feature>
<keyword evidence="1" id="KW-0175">Coiled coil</keyword>
<sequence>MNSERRHQLNENELAGALDKFNHSIEPYSKPIALGVAAFFVAVLGYGFYSSTKSDNRSDATLQLIDASITGDTESLATIAAQYPDTSAAAWARLYQGGQQMGIGFSTLYTSRDEAETLLDDAVEAYNQAMELSNDAMIQSRAHYGLAQIAEARGNVEDAVQEYEAAMAVGESTAMVNEAKARVAALSSSQAQDFLAWFQEQDFSPAEPSLPPSLPGAGELPDLPDLDLPPLDLPLEDMPETDEAETAEADASEAGESEAATEEPEMTEEPAETEAPAEEAAPEETTAEEAEAEEPASEEAAEPAEEMKEDAATEEAATEEAVTEKAAEVEETPAADEPAASDE</sequence>
<reference evidence="4 5" key="1">
    <citation type="submission" date="2017-06" db="EMBL/GenBank/DDBJ databases">
        <title>Description of Rhodopirellula bahusiensis sp. nov.</title>
        <authorList>
            <person name="Kizina J."/>
            <person name="Harder J."/>
        </authorList>
    </citation>
    <scope>NUCLEOTIDE SEQUENCE [LARGE SCALE GENOMIC DNA]</scope>
    <source>
        <strain evidence="4 5">SWK21</strain>
    </source>
</reference>
<evidence type="ECO:0000256" key="1">
    <source>
        <dbReference type="SAM" id="Coils"/>
    </source>
</evidence>
<protein>
    <submittedName>
        <fullName evidence="4">Uncharacterized protein</fullName>
    </submittedName>
</protein>
<proteinExistence type="predicted"/>
<keyword evidence="5" id="KW-1185">Reference proteome</keyword>
<dbReference type="RefSeq" id="WP_099263296.1">
    <property type="nucleotide sequence ID" value="NZ_NIZW01000024.1"/>
</dbReference>
<evidence type="ECO:0000313" key="5">
    <source>
        <dbReference type="Proteomes" id="UP000225740"/>
    </source>
</evidence>
<feature type="region of interest" description="Disordered" evidence="2">
    <location>
        <begin position="204"/>
        <end position="343"/>
    </location>
</feature>
<dbReference type="EMBL" id="NIZW01000024">
    <property type="protein sequence ID" value="PHQ32636.1"/>
    <property type="molecule type" value="Genomic_DNA"/>
</dbReference>
<comment type="caution">
    <text evidence="4">The sequence shown here is derived from an EMBL/GenBank/DDBJ whole genome shotgun (WGS) entry which is preliminary data.</text>
</comment>